<feature type="compositionally biased region" description="Basic and acidic residues" evidence="1">
    <location>
        <begin position="1"/>
        <end position="21"/>
    </location>
</feature>
<comment type="caution">
    <text evidence="2">The sequence shown here is derived from an EMBL/GenBank/DDBJ whole genome shotgun (WGS) entry which is preliminary data.</text>
</comment>
<evidence type="ECO:0000256" key="1">
    <source>
        <dbReference type="SAM" id="MobiDB-lite"/>
    </source>
</evidence>
<feature type="region of interest" description="Disordered" evidence="1">
    <location>
        <begin position="1"/>
        <end position="37"/>
    </location>
</feature>
<dbReference type="Proteomes" id="UP000518752">
    <property type="component" value="Unassembled WGS sequence"/>
</dbReference>
<name>A0A8H5GMZ2_9AGAR</name>
<proteinExistence type="predicted"/>
<sequence>MSCECEDHVQTDIEASTKEDAGNAEDLGGKGNSSIDINGVGLRKEKRKCRKEECDWNRENEVEDNVVDEDIDIDVYIHKFTVDLDLLINRPRCLRTKEIQKDGRDGFGVGGVEVDSEGEHDIPLEPRILPPKDDDDEPPAGYQHPFLYPFPAGYFSSSDPDNARSLSSSICLLNPYECPPLCWIPPSVGNTSSARFGKRKESSKLMVKAAASIRSVNNKNVRINAKSYQVCRT</sequence>
<dbReference type="EMBL" id="JAACJN010000142">
    <property type="protein sequence ID" value="KAF5367620.1"/>
    <property type="molecule type" value="Genomic_DNA"/>
</dbReference>
<protein>
    <submittedName>
        <fullName evidence="2">Uncharacterized protein</fullName>
    </submittedName>
</protein>
<accession>A0A8H5GMZ2</accession>
<feature type="region of interest" description="Disordered" evidence="1">
    <location>
        <begin position="112"/>
        <end position="141"/>
    </location>
</feature>
<organism evidence="2 3">
    <name type="scientific">Collybiopsis confluens</name>
    <dbReference type="NCBI Taxonomy" id="2823264"/>
    <lineage>
        <taxon>Eukaryota</taxon>
        <taxon>Fungi</taxon>
        <taxon>Dikarya</taxon>
        <taxon>Basidiomycota</taxon>
        <taxon>Agaricomycotina</taxon>
        <taxon>Agaricomycetes</taxon>
        <taxon>Agaricomycetidae</taxon>
        <taxon>Agaricales</taxon>
        <taxon>Marasmiineae</taxon>
        <taxon>Omphalotaceae</taxon>
        <taxon>Collybiopsis</taxon>
    </lineage>
</organism>
<evidence type="ECO:0000313" key="3">
    <source>
        <dbReference type="Proteomes" id="UP000518752"/>
    </source>
</evidence>
<dbReference type="AlphaFoldDB" id="A0A8H5GMZ2"/>
<gene>
    <name evidence="2" type="ORF">D9757_010671</name>
</gene>
<keyword evidence="3" id="KW-1185">Reference proteome</keyword>
<evidence type="ECO:0000313" key="2">
    <source>
        <dbReference type="EMBL" id="KAF5367620.1"/>
    </source>
</evidence>
<reference evidence="2 3" key="1">
    <citation type="journal article" date="2020" name="ISME J.">
        <title>Uncovering the hidden diversity of litter-decomposition mechanisms in mushroom-forming fungi.</title>
        <authorList>
            <person name="Floudas D."/>
            <person name="Bentzer J."/>
            <person name="Ahren D."/>
            <person name="Johansson T."/>
            <person name="Persson P."/>
            <person name="Tunlid A."/>
        </authorList>
    </citation>
    <scope>NUCLEOTIDE SEQUENCE [LARGE SCALE GENOMIC DNA]</scope>
    <source>
        <strain evidence="2 3">CBS 406.79</strain>
    </source>
</reference>